<dbReference type="Pfam" id="PF13508">
    <property type="entry name" value="Acetyltransf_7"/>
    <property type="match status" value="1"/>
</dbReference>
<dbReference type="EMBL" id="JACJQU010000006">
    <property type="protein sequence ID" value="MBD2294480.1"/>
    <property type="molecule type" value="Genomic_DNA"/>
</dbReference>
<evidence type="ECO:0000259" key="1">
    <source>
        <dbReference type="PROSITE" id="PS51186"/>
    </source>
</evidence>
<dbReference type="Proteomes" id="UP000662185">
    <property type="component" value="Unassembled WGS sequence"/>
</dbReference>
<feature type="domain" description="N-acetyltransferase" evidence="1">
    <location>
        <begin position="1"/>
        <end position="153"/>
    </location>
</feature>
<protein>
    <submittedName>
        <fullName evidence="2">GNAT family N-acetyltransferase</fullName>
    </submittedName>
</protein>
<gene>
    <name evidence="2" type="ORF">H6G06_13585</name>
</gene>
<evidence type="ECO:0000313" key="3">
    <source>
        <dbReference type="Proteomes" id="UP000662185"/>
    </source>
</evidence>
<dbReference type="PROSITE" id="PS51186">
    <property type="entry name" value="GNAT"/>
    <property type="match status" value="1"/>
</dbReference>
<dbReference type="RefSeq" id="WP_190560879.1">
    <property type="nucleotide sequence ID" value="NZ_JACJQU010000006.1"/>
</dbReference>
<dbReference type="AlphaFoldDB" id="A0A926WH49"/>
<reference evidence="3" key="1">
    <citation type="journal article" date="2020" name="ISME J.">
        <title>Comparative genomics reveals insights into cyanobacterial evolution and habitat adaptation.</title>
        <authorList>
            <person name="Chen M.Y."/>
            <person name="Teng W.K."/>
            <person name="Zhao L."/>
            <person name="Hu C.X."/>
            <person name="Zhou Y.K."/>
            <person name="Han B.P."/>
            <person name="Song L.R."/>
            <person name="Shu W.S."/>
        </authorList>
    </citation>
    <scope>NUCLEOTIDE SEQUENCE [LARGE SCALE GENOMIC DNA]</scope>
    <source>
        <strain evidence="3">FACHB-251</strain>
    </source>
</reference>
<dbReference type="CDD" id="cd04301">
    <property type="entry name" value="NAT_SF"/>
    <property type="match status" value="1"/>
</dbReference>
<evidence type="ECO:0000313" key="2">
    <source>
        <dbReference type="EMBL" id="MBD2294480.1"/>
    </source>
</evidence>
<comment type="caution">
    <text evidence="2">The sequence shown here is derived from an EMBL/GenBank/DDBJ whole genome shotgun (WGS) entry which is preliminary data.</text>
</comment>
<dbReference type="GO" id="GO:0016747">
    <property type="term" value="F:acyltransferase activity, transferring groups other than amino-acyl groups"/>
    <property type="evidence" value="ECO:0007669"/>
    <property type="project" value="InterPro"/>
</dbReference>
<organism evidence="2 3">
    <name type="scientific">Anabaena sphaerica FACHB-251</name>
    <dbReference type="NCBI Taxonomy" id="2692883"/>
    <lineage>
        <taxon>Bacteria</taxon>
        <taxon>Bacillati</taxon>
        <taxon>Cyanobacteriota</taxon>
        <taxon>Cyanophyceae</taxon>
        <taxon>Nostocales</taxon>
        <taxon>Nostocaceae</taxon>
        <taxon>Anabaena</taxon>
    </lineage>
</organism>
<keyword evidence="3" id="KW-1185">Reference proteome</keyword>
<dbReference type="InterPro" id="IPR016181">
    <property type="entry name" value="Acyl_CoA_acyltransferase"/>
</dbReference>
<accession>A0A926WH49</accession>
<dbReference type="Gene3D" id="3.40.630.30">
    <property type="match status" value="1"/>
</dbReference>
<sequence length="155" mass="17883">MIRRTTPDDTNALIAVAETIGFQAQELDYLKKMLSDYFKDGETESFWLTYEENEPVGVAYCEPERMTHQTWNLLLIAIREDLQGQGRGGKLLHYVEQTLIARGGRMLVVETSGLPEFERTRAFYGKYGFQEEARIRDFYAAGDDKIVFRKLLNAD</sequence>
<dbReference type="SUPFAM" id="SSF55729">
    <property type="entry name" value="Acyl-CoA N-acyltransferases (Nat)"/>
    <property type="match status" value="1"/>
</dbReference>
<dbReference type="InterPro" id="IPR000182">
    <property type="entry name" value="GNAT_dom"/>
</dbReference>
<proteinExistence type="predicted"/>
<name>A0A926WH49_9NOST</name>